<dbReference type="Pfam" id="PF00034">
    <property type="entry name" value="Cytochrom_C"/>
    <property type="match status" value="1"/>
</dbReference>
<dbReference type="Gene3D" id="1.10.760.10">
    <property type="entry name" value="Cytochrome c-like domain"/>
    <property type="match status" value="2"/>
</dbReference>
<keyword evidence="3" id="KW-0408">Iron</keyword>
<keyword evidence="1" id="KW-0349">Heme</keyword>
<accession>A0A6J6AGX6</accession>
<evidence type="ECO:0000256" key="3">
    <source>
        <dbReference type="ARBA" id="ARBA00023004"/>
    </source>
</evidence>
<organism evidence="6">
    <name type="scientific">freshwater metagenome</name>
    <dbReference type="NCBI Taxonomy" id="449393"/>
    <lineage>
        <taxon>unclassified sequences</taxon>
        <taxon>metagenomes</taxon>
        <taxon>ecological metagenomes</taxon>
    </lineage>
</organism>
<reference evidence="6" key="1">
    <citation type="submission" date="2020-05" db="EMBL/GenBank/DDBJ databases">
        <authorList>
            <person name="Chiriac C."/>
            <person name="Salcher M."/>
            <person name="Ghai R."/>
            <person name="Kavagutti S V."/>
        </authorList>
    </citation>
    <scope>NUCLEOTIDE SEQUENCE</scope>
</reference>
<gene>
    <name evidence="6" type="ORF">UFOPK4179_00920</name>
</gene>
<evidence type="ECO:0000259" key="5">
    <source>
        <dbReference type="PROSITE" id="PS51007"/>
    </source>
</evidence>
<keyword evidence="4" id="KW-0472">Membrane</keyword>
<proteinExistence type="predicted"/>
<evidence type="ECO:0000256" key="4">
    <source>
        <dbReference type="SAM" id="Phobius"/>
    </source>
</evidence>
<dbReference type="InterPro" id="IPR036909">
    <property type="entry name" value="Cyt_c-like_dom_sf"/>
</dbReference>
<dbReference type="GO" id="GO:0020037">
    <property type="term" value="F:heme binding"/>
    <property type="evidence" value="ECO:0007669"/>
    <property type="project" value="InterPro"/>
</dbReference>
<feature type="domain" description="Cytochrome c" evidence="5">
    <location>
        <begin position="99"/>
        <end position="206"/>
    </location>
</feature>
<feature type="domain" description="Cytochrome c" evidence="5">
    <location>
        <begin position="248"/>
        <end position="354"/>
    </location>
</feature>
<feature type="transmembrane region" description="Helical" evidence="4">
    <location>
        <begin position="65"/>
        <end position="84"/>
    </location>
</feature>
<keyword evidence="2" id="KW-0479">Metal-binding</keyword>
<name>A0A6J6AGX6_9ZZZZ</name>
<dbReference type="EMBL" id="CAETWZ010000087">
    <property type="protein sequence ID" value="CAB4368123.1"/>
    <property type="molecule type" value="Genomic_DNA"/>
</dbReference>
<dbReference type="AlphaFoldDB" id="A0A6J6AGX6"/>
<keyword evidence="4" id="KW-1133">Transmembrane helix</keyword>
<dbReference type="InterPro" id="IPR009056">
    <property type="entry name" value="Cyt_c-like_dom"/>
</dbReference>
<dbReference type="GO" id="GO:0009055">
    <property type="term" value="F:electron transfer activity"/>
    <property type="evidence" value="ECO:0007669"/>
    <property type="project" value="InterPro"/>
</dbReference>
<protein>
    <submittedName>
        <fullName evidence="6">Unannotated protein</fullName>
    </submittedName>
</protein>
<feature type="transmembrane region" description="Helical" evidence="4">
    <location>
        <begin position="6"/>
        <end position="26"/>
    </location>
</feature>
<evidence type="ECO:0000256" key="1">
    <source>
        <dbReference type="ARBA" id="ARBA00022617"/>
    </source>
</evidence>
<dbReference type="SUPFAM" id="SSF46626">
    <property type="entry name" value="Cytochrome c"/>
    <property type="match status" value="2"/>
</dbReference>
<evidence type="ECO:0000313" key="6">
    <source>
        <dbReference type="EMBL" id="CAB4368123.1"/>
    </source>
</evidence>
<keyword evidence="4" id="KW-0812">Transmembrane</keyword>
<dbReference type="GO" id="GO:0046872">
    <property type="term" value="F:metal ion binding"/>
    <property type="evidence" value="ECO:0007669"/>
    <property type="project" value="UniProtKB-KW"/>
</dbReference>
<dbReference type="PROSITE" id="PS51007">
    <property type="entry name" value="CYTC"/>
    <property type="match status" value="2"/>
</dbReference>
<evidence type="ECO:0000256" key="2">
    <source>
        <dbReference type="ARBA" id="ARBA00022723"/>
    </source>
</evidence>
<sequence>MFATTSTSIAWVILLISLAGWAFYAFSNVRSSRAEIGAEQKLAANRKAYYDDEILEGPRLERVQILGLLFLVIITIALPLYWVLEPGRTAEAQFGFEKRFTEWGAQLFAPTADGGYNCAGCHGGMKATGGVAAYAITDSKTGEVKSVSWKAPALNTVLYRYTDDEIRFVLNYGRPFSPMSAWGTIGGGPLNDQSITTLIEYLKSIQIPQENCVEPRGPYNPTCDDGQLPAAENKAIMAEAQRQVDTGAYASMGEALFNLNVNSGAYSCARCHTKGWSYDDPQTTGGGALGPNLTGGSSIRQFPNQSDMIAFISGGSELGKRYGEQGQGSGRMPAFGQMYTDEQLKLIVEYVRSL</sequence>